<dbReference type="PANTHER" id="PTHR47623:SF1">
    <property type="entry name" value="OS09G0287300 PROTEIN"/>
    <property type="match status" value="1"/>
</dbReference>
<dbReference type="Proteomes" id="UP000469430">
    <property type="component" value="Unassembled WGS sequence"/>
</dbReference>
<dbReference type="CDD" id="cd07040">
    <property type="entry name" value="HP"/>
    <property type="match status" value="1"/>
</dbReference>
<name>A0A6I4TR11_9SPHN</name>
<accession>A0A6I4TR11</accession>
<reference evidence="1 2" key="1">
    <citation type="submission" date="2019-12" db="EMBL/GenBank/DDBJ databases">
        <title>Genomic-based taxomic classification of the family Erythrobacteraceae.</title>
        <authorList>
            <person name="Xu L."/>
        </authorList>
    </citation>
    <scope>NUCLEOTIDE SEQUENCE [LARGE SCALE GENOMIC DNA]</scope>
    <source>
        <strain evidence="1 2">S36</strain>
    </source>
</reference>
<protein>
    <submittedName>
        <fullName evidence="1">Histidine phosphatase family protein</fullName>
    </submittedName>
</protein>
<organism evidence="1 2">
    <name type="scientific">Croceibacterium xixiisoli</name>
    <dbReference type="NCBI Taxonomy" id="1476466"/>
    <lineage>
        <taxon>Bacteria</taxon>
        <taxon>Pseudomonadati</taxon>
        <taxon>Pseudomonadota</taxon>
        <taxon>Alphaproteobacteria</taxon>
        <taxon>Sphingomonadales</taxon>
        <taxon>Erythrobacteraceae</taxon>
        <taxon>Croceibacterium</taxon>
    </lineage>
</organism>
<dbReference type="SUPFAM" id="SSF53254">
    <property type="entry name" value="Phosphoglycerate mutase-like"/>
    <property type="match status" value="1"/>
</dbReference>
<dbReference type="PANTHER" id="PTHR47623">
    <property type="entry name" value="OS09G0287300 PROTEIN"/>
    <property type="match status" value="1"/>
</dbReference>
<dbReference type="InterPro" id="IPR029033">
    <property type="entry name" value="His_PPase_superfam"/>
</dbReference>
<dbReference type="Gene3D" id="3.40.50.1240">
    <property type="entry name" value="Phosphoglycerate mutase-like"/>
    <property type="match status" value="1"/>
</dbReference>
<comment type="caution">
    <text evidence="1">The sequence shown here is derived from an EMBL/GenBank/DDBJ whole genome shotgun (WGS) entry which is preliminary data.</text>
</comment>
<dbReference type="OrthoDB" id="9810154at2"/>
<dbReference type="AlphaFoldDB" id="A0A6I4TR11"/>
<proteinExistence type="predicted"/>
<evidence type="ECO:0000313" key="1">
    <source>
        <dbReference type="EMBL" id="MXO98635.1"/>
    </source>
</evidence>
<gene>
    <name evidence="1" type="ORF">GRI97_06490</name>
</gene>
<dbReference type="EMBL" id="WTYJ01000001">
    <property type="protein sequence ID" value="MXO98635.1"/>
    <property type="molecule type" value="Genomic_DNA"/>
</dbReference>
<dbReference type="RefSeq" id="WP_161390253.1">
    <property type="nucleotide sequence ID" value="NZ_JBHSCP010000001.1"/>
</dbReference>
<sequence length="177" mass="20094">MKRLGLLRHAKSDWDDRTLRDFDRGLNNRGRAGAALMGAHIRSHGVDWDKIVASPAERVRRTLDASGLDYPIDWDMRAYLADYPTLEELLRERGKTCDSVLLVGHNPGLEETIFALVARENENDLFAIAAQKFPTATFAVLELAIDDWRDVQRGCGRIVHLARPRDMDPDLGPEKFR</sequence>
<keyword evidence="2" id="KW-1185">Reference proteome</keyword>
<evidence type="ECO:0000313" key="2">
    <source>
        <dbReference type="Proteomes" id="UP000469430"/>
    </source>
</evidence>
<dbReference type="InterPro" id="IPR013078">
    <property type="entry name" value="His_Pase_superF_clade-1"/>
</dbReference>
<dbReference type="Pfam" id="PF00300">
    <property type="entry name" value="His_Phos_1"/>
    <property type="match status" value="1"/>
</dbReference>